<dbReference type="HAMAP" id="MF_00019">
    <property type="entry name" value="PlsX"/>
    <property type="match status" value="1"/>
</dbReference>
<keyword evidence="2 10" id="KW-0963">Cytoplasm</keyword>
<dbReference type="AlphaFoldDB" id="A0A4R3MRY2"/>
<dbReference type="GO" id="GO:0005737">
    <property type="term" value="C:cytoplasm"/>
    <property type="evidence" value="ECO:0007669"/>
    <property type="project" value="UniProtKB-SubCell"/>
</dbReference>
<dbReference type="GO" id="GO:0006633">
    <property type="term" value="P:fatty acid biosynthetic process"/>
    <property type="evidence" value="ECO:0007669"/>
    <property type="project" value="UniProtKB-UniRule"/>
</dbReference>
<organism evidence="11 12">
    <name type="scientific">Natranaerovirga pectinivora</name>
    <dbReference type="NCBI Taxonomy" id="682400"/>
    <lineage>
        <taxon>Bacteria</taxon>
        <taxon>Bacillati</taxon>
        <taxon>Bacillota</taxon>
        <taxon>Clostridia</taxon>
        <taxon>Lachnospirales</taxon>
        <taxon>Natranaerovirgaceae</taxon>
        <taxon>Natranaerovirga</taxon>
    </lineage>
</organism>
<dbReference type="InterPro" id="IPR003664">
    <property type="entry name" value="FA_synthesis"/>
</dbReference>
<comment type="function">
    <text evidence="10">Catalyzes the reversible formation of acyl-phosphate (acyl-PO(4)) from acyl-[acyl-carrier-protein] (acyl-ACP). This enzyme utilizes acyl-ACP as fatty acyl donor, but not acyl-CoA.</text>
</comment>
<evidence type="ECO:0000256" key="5">
    <source>
        <dbReference type="ARBA" id="ARBA00023098"/>
    </source>
</evidence>
<dbReference type="PANTHER" id="PTHR30100:SF1">
    <property type="entry name" value="PHOSPHATE ACYLTRANSFERASE"/>
    <property type="match status" value="1"/>
</dbReference>
<dbReference type="GO" id="GO:0043811">
    <property type="term" value="F:phosphate:acyl-[acyl carrier protein] acyltransferase activity"/>
    <property type="evidence" value="ECO:0007669"/>
    <property type="project" value="UniProtKB-UniRule"/>
</dbReference>
<evidence type="ECO:0000256" key="3">
    <source>
        <dbReference type="ARBA" id="ARBA00022516"/>
    </source>
</evidence>
<keyword evidence="11" id="KW-0012">Acyltransferase</keyword>
<dbReference type="RefSeq" id="WP_132249474.1">
    <property type="nucleotide sequence ID" value="NZ_SMAL01000001.1"/>
</dbReference>
<evidence type="ECO:0000313" key="11">
    <source>
        <dbReference type="EMBL" id="TCT16968.1"/>
    </source>
</evidence>
<dbReference type="EMBL" id="SMAL01000001">
    <property type="protein sequence ID" value="TCT16968.1"/>
    <property type="molecule type" value="Genomic_DNA"/>
</dbReference>
<comment type="similarity">
    <text evidence="10">Belongs to the PlsX family.</text>
</comment>
<protein>
    <recommendedName>
        <fullName evidence="8 10">Phosphate acyltransferase</fullName>
        <ecNumber evidence="8 10">2.3.1.274</ecNumber>
    </recommendedName>
    <alternativeName>
        <fullName evidence="10">Acyl-ACP phosphotransacylase</fullName>
    </alternativeName>
    <alternativeName>
        <fullName evidence="10">Acyl-[acyl-carrier-protein]--phosphate acyltransferase</fullName>
    </alternativeName>
    <alternativeName>
        <fullName evidence="10">Phosphate-acyl-ACP acyltransferase</fullName>
    </alternativeName>
</protein>
<evidence type="ECO:0000256" key="6">
    <source>
        <dbReference type="ARBA" id="ARBA00023209"/>
    </source>
</evidence>
<dbReference type="SUPFAM" id="SSF53659">
    <property type="entry name" value="Isocitrate/Isopropylmalate dehydrogenase-like"/>
    <property type="match status" value="1"/>
</dbReference>
<evidence type="ECO:0000256" key="1">
    <source>
        <dbReference type="ARBA" id="ARBA00001232"/>
    </source>
</evidence>
<keyword evidence="7 10" id="KW-1208">Phospholipid metabolism</keyword>
<dbReference type="PIRSF" id="PIRSF002465">
    <property type="entry name" value="Phsphlp_syn_PlsX"/>
    <property type="match status" value="1"/>
</dbReference>
<dbReference type="Proteomes" id="UP000294902">
    <property type="component" value="Unassembled WGS sequence"/>
</dbReference>
<evidence type="ECO:0000256" key="8">
    <source>
        <dbReference type="ARBA" id="ARBA00024069"/>
    </source>
</evidence>
<dbReference type="EC" id="2.3.1.274" evidence="8 10"/>
<gene>
    <name evidence="10" type="primary">plsX</name>
    <name evidence="11" type="ORF">EDC18_101264</name>
</gene>
<keyword evidence="5 10" id="KW-0443">Lipid metabolism</keyword>
<dbReference type="OrthoDB" id="9806408at2"/>
<name>A0A4R3MRY2_9FIRM</name>
<sequence>MKDLINIALDAMGGDNAPEAMVQGAVDALNYSDDIKLFLVGKEQEIAKELEKYTYDKNRLEIVNADEVIETDEAPVVAIRKKKESSMVKGLQLVKDKKVEAFVSSGNTGALLAGGTFIVGRIKGIDRPALAPLIPTKKGVSLLIDCGANVDAKPAYLVQFAKMGSIYMENIIGIEKPVVGLINIGEEDSKGNELTKETFPLLKEAPVNFMGNIEAREIPSGKADVLVCDAFVGNILLKYTEGLGLTFFGFVKEAIMSNLQSKLGGMLLKKSLKKMAKRFDYTEYGGAPLLGLDGLVVKAHGSANAKVVKNTIIQCIKFSNMKINEKIKENI</sequence>
<keyword evidence="3 10" id="KW-0444">Lipid biosynthesis</keyword>
<evidence type="ECO:0000256" key="4">
    <source>
        <dbReference type="ARBA" id="ARBA00022679"/>
    </source>
</evidence>
<comment type="subcellular location">
    <subcellularLocation>
        <location evidence="10">Cytoplasm</location>
    </subcellularLocation>
    <text evidence="10">Associated with the membrane possibly through PlsY.</text>
</comment>
<evidence type="ECO:0000256" key="9">
    <source>
        <dbReference type="ARBA" id="ARBA00046608"/>
    </source>
</evidence>
<dbReference type="Pfam" id="PF02504">
    <property type="entry name" value="FA_synthesis"/>
    <property type="match status" value="1"/>
</dbReference>
<keyword evidence="4 10" id="KW-0808">Transferase</keyword>
<accession>A0A4R3MRY2</accession>
<evidence type="ECO:0000256" key="2">
    <source>
        <dbReference type="ARBA" id="ARBA00022490"/>
    </source>
</evidence>
<comment type="caution">
    <text evidence="11">The sequence shown here is derived from an EMBL/GenBank/DDBJ whole genome shotgun (WGS) entry which is preliminary data.</text>
</comment>
<dbReference type="InterPro" id="IPR012281">
    <property type="entry name" value="Phospholipid_synth_PlsX-like"/>
</dbReference>
<comment type="pathway">
    <text evidence="10">Lipid metabolism; phospholipid metabolism.</text>
</comment>
<comment type="catalytic activity">
    <reaction evidence="1 10">
        <text>a fatty acyl-[ACP] + phosphate = an acyl phosphate + holo-[ACP]</text>
        <dbReference type="Rhea" id="RHEA:42292"/>
        <dbReference type="Rhea" id="RHEA-COMP:9685"/>
        <dbReference type="Rhea" id="RHEA-COMP:14125"/>
        <dbReference type="ChEBI" id="CHEBI:43474"/>
        <dbReference type="ChEBI" id="CHEBI:59918"/>
        <dbReference type="ChEBI" id="CHEBI:64479"/>
        <dbReference type="ChEBI" id="CHEBI:138651"/>
        <dbReference type="EC" id="2.3.1.274"/>
    </reaction>
</comment>
<comment type="subunit">
    <text evidence="9 10">Homodimer. Probably interacts with PlsY.</text>
</comment>
<dbReference type="GO" id="GO:0008654">
    <property type="term" value="P:phospholipid biosynthetic process"/>
    <property type="evidence" value="ECO:0007669"/>
    <property type="project" value="UniProtKB-KW"/>
</dbReference>
<evidence type="ECO:0000256" key="10">
    <source>
        <dbReference type="HAMAP-Rule" id="MF_00019"/>
    </source>
</evidence>
<evidence type="ECO:0000313" key="12">
    <source>
        <dbReference type="Proteomes" id="UP000294902"/>
    </source>
</evidence>
<dbReference type="NCBIfam" id="TIGR00182">
    <property type="entry name" value="plsX"/>
    <property type="match status" value="1"/>
</dbReference>
<proteinExistence type="inferred from homology"/>
<keyword evidence="12" id="KW-1185">Reference proteome</keyword>
<dbReference type="PANTHER" id="PTHR30100">
    <property type="entry name" value="FATTY ACID/PHOSPHOLIPID SYNTHESIS PROTEIN PLSX"/>
    <property type="match status" value="1"/>
</dbReference>
<evidence type="ECO:0000256" key="7">
    <source>
        <dbReference type="ARBA" id="ARBA00023264"/>
    </source>
</evidence>
<dbReference type="UniPathway" id="UPA00085"/>
<keyword evidence="6 10" id="KW-0594">Phospholipid biosynthesis</keyword>
<reference evidence="11 12" key="1">
    <citation type="submission" date="2019-03" db="EMBL/GenBank/DDBJ databases">
        <title>Genomic Encyclopedia of Type Strains, Phase IV (KMG-IV): sequencing the most valuable type-strain genomes for metagenomic binning, comparative biology and taxonomic classification.</title>
        <authorList>
            <person name="Goeker M."/>
        </authorList>
    </citation>
    <scope>NUCLEOTIDE SEQUENCE [LARGE SCALE GENOMIC DNA]</scope>
    <source>
        <strain evidence="11 12">DSM 24629</strain>
    </source>
</reference>
<dbReference type="Gene3D" id="3.40.718.10">
    <property type="entry name" value="Isopropylmalate Dehydrogenase"/>
    <property type="match status" value="1"/>
</dbReference>